<name>A0A242Z1R5_9BACI</name>
<keyword evidence="1" id="KW-0472">Membrane</keyword>
<evidence type="ECO:0000313" key="2">
    <source>
        <dbReference type="EMBL" id="OTX86413.1"/>
    </source>
</evidence>
<keyword evidence="1" id="KW-0812">Transmembrane</keyword>
<keyword evidence="1" id="KW-1133">Transmembrane helix</keyword>
<proteinExistence type="predicted"/>
<organism evidence="2 3">
    <name type="scientific">Bacillus wiedmannii</name>
    <dbReference type="NCBI Taxonomy" id="1890302"/>
    <lineage>
        <taxon>Bacteria</taxon>
        <taxon>Bacillati</taxon>
        <taxon>Bacillota</taxon>
        <taxon>Bacilli</taxon>
        <taxon>Bacillales</taxon>
        <taxon>Bacillaceae</taxon>
        <taxon>Bacillus</taxon>
        <taxon>Bacillus cereus group</taxon>
    </lineage>
</organism>
<dbReference type="AlphaFoldDB" id="A0A242Z1R5"/>
<accession>A0A242Z1R5</accession>
<comment type="caution">
    <text evidence="2">The sequence shown here is derived from an EMBL/GenBank/DDBJ whole genome shotgun (WGS) entry which is preliminary data.</text>
</comment>
<feature type="transmembrane region" description="Helical" evidence="1">
    <location>
        <begin position="14"/>
        <end position="35"/>
    </location>
</feature>
<dbReference type="EMBL" id="NFDE01000058">
    <property type="protein sequence ID" value="OTX86413.1"/>
    <property type="molecule type" value="Genomic_DNA"/>
</dbReference>
<reference evidence="2 3" key="1">
    <citation type="submission" date="2016-10" db="EMBL/GenBank/DDBJ databases">
        <title>Comparative genomics of Bacillus thuringiensis reveals a path to pathogens against multiple invertebrate hosts.</title>
        <authorList>
            <person name="Zheng J."/>
            <person name="Gao Q."/>
            <person name="Liu H."/>
            <person name="Peng D."/>
            <person name="Ruan L."/>
            <person name="Sun M."/>
        </authorList>
    </citation>
    <scope>NUCLEOTIDE SEQUENCE [LARGE SCALE GENOMIC DNA]</scope>
    <source>
        <strain evidence="2">BGSC 4BK1</strain>
    </source>
</reference>
<gene>
    <name evidence="2" type="ORF">BK730_21265</name>
</gene>
<evidence type="ECO:0000313" key="3">
    <source>
        <dbReference type="Proteomes" id="UP000194945"/>
    </source>
</evidence>
<protein>
    <submittedName>
        <fullName evidence="2">ABC transporter</fullName>
    </submittedName>
</protein>
<evidence type="ECO:0000256" key="1">
    <source>
        <dbReference type="SAM" id="Phobius"/>
    </source>
</evidence>
<dbReference type="Proteomes" id="UP000194945">
    <property type="component" value="Unassembled WGS sequence"/>
</dbReference>
<sequence>MHLANSATEPNNQFLSVVGYGGLFISAILLVRVAIHVVRKFK</sequence>